<reference evidence="1 2" key="1">
    <citation type="submission" date="2019-11" db="EMBL/GenBank/DDBJ databases">
        <title>Whole genome sequence of Oryza granulata.</title>
        <authorList>
            <person name="Li W."/>
        </authorList>
    </citation>
    <scope>NUCLEOTIDE SEQUENCE [LARGE SCALE GENOMIC DNA]</scope>
    <source>
        <strain evidence="2">cv. Menghai</strain>
        <tissue evidence="1">Leaf</tissue>
    </source>
</reference>
<evidence type="ECO:0000313" key="2">
    <source>
        <dbReference type="Proteomes" id="UP000479710"/>
    </source>
</evidence>
<dbReference type="Proteomes" id="UP000479710">
    <property type="component" value="Unassembled WGS sequence"/>
</dbReference>
<protein>
    <submittedName>
        <fullName evidence="1">Uncharacterized protein</fullName>
    </submittedName>
</protein>
<name>A0A6G1DYE4_9ORYZ</name>
<comment type="caution">
    <text evidence="1">The sequence shown here is derived from an EMBL/GenBank/DDBJ whole genome shotgun (WGS) entry which is preliminary data.</text>
</comment>
<accession>A0A6G1DYE4</accession>
<dbReference type="EMBL" id="SPHZ02000005">
    <property type="protein sequence ID" value="KAF0917608.1"/>
    <property type="molecule type" value="Genomic_DNA"/>
</dbReference>
<proteinExistence type="predicted"/>
<sequence>MLSTLPAVWSELGSGKPAWELTAGGAASDDHSAAAFDESALLASRLCQHQIDGGGDKPIMLQLSDLHCDQALYNGFGANAWRRRHVAAVVWAGRINAGAELRRWSCHGGGAPPPNDAQSPALISYSPSWNLSHHHGICTAASESGHRPPRPQVDGGCGARHRLPRHRPRCHQIFPGPNSWL</sequence>
<organism evidence="1 2">
    <name type="scientific">Oryza meyeriana var. granulata</name>
    <dbReference type="NCBI Taxonomy" id="110450"/>
    <lineage>
        <taxon>Eukaryota</taxon>
        <taxon>Viridiplantae</taxon>
        <taxon>Streptophyta</taxon>
        <taxon>Embryophyta</taxon>
        <taxon>Tracheophyta</taxon>
        <taxon>Spermatophyta</taxon>
        <taxon>Magnoliopsida</taxon>
        <taxon>Liliopsida</taxon>
        <taxon>Poales</taxon>
        <taxon>Poaceae</taxon>
        <taxon>BOP clade</taxon>
        <taxon>Oryzoideae</taxon>
        <taxon>Oryzeae</taxon>
        <taxon>Oryzinae</taxon>
        <taxon>Oryza</taxon>
        <taxon>Oryza meyeriana</taxon>
    </lineage>
</organism>
<evidence type="ECO:0000313" key="1">
    <source>
        <dbReference type="EMBL" id="KAF0917608.1"/>
    </source>
</evidence>
<keyword evidence="2" id="KW-1185">Reference proteome</keyword>
<gene>
    <name evidence="1" type="ORF">E2562_020977</name>
</gene>
<dbReference type="AlphaFoldDB" id="A0A6G1DYE4"/>